<dbReference type="AlphaFoldDB" id="A0AA38G5K5"/>
<accession>A0AA38G5K5</accession>
<protein>
    <submittedName>
        <fullName evidence="1">Uncharacterized protein</fullName>
    </submittedName>
</protein>
<keyword evidence="2" id="KW-1185">Reference proteome</keyword>
<feature type="non-terminal residue" evidence="1">
    <location>
        <position position="56"/>
    </location>
</feature>
<sequence>VDEVVFGVVIKGMVDVTRATEVTDTAVIVVIGPNCEMTGCNMDEGSTEPDEADAKV</sequence>
<evidence type="ECO:0000313" key="1">
    <source>
        <dbReference type="EMBL" id="KAH9315703.1"/>
    </source>
</evidence>
<name>A0AA38G5K5_TAXCH</name>
<reference evidence="1 2" key="1">
    <citation type="journal article" date="2021" name="Nat. Plants">
        <title>The Taxus genome provides insights into paclitaxel biosynthesis.</title>
        <authorList>
            <person name="Xiong X."/>
            <person name="Gou J."/>
            <person name="Liao Q."/>
            <person name="Li Y."/>
            <person name="Zhou Q."/>
            <person name="Bi G."/>
            <person name="Li C."/>
            <person name="Du R."/>
            <person name="Wang X."/>
            <person name="Sun T."/>
            <person name="Guo L."/>
            <person name="Liang H."/>
            <person name="Lu P."/>
            <person name="Wu Y."/>
            <person name="Zhang Z."/>
            <person name="Ro D.K."/>
            <person name="Shang Y."/>
            <person name="Huang S."/>
            <person name="Yan J."/>
        </authorList>
    </citation>
    <scope>NUCLEOTIDE SEQUENCE [LARGE SCALE GENOMIC DNA]</scope>
    <source>
        <strain evidence="1">Ta-2019</strain>
    </source>
</reference>
<dbReference type="EMBL" id="JAHRHJ020000005">
    <property type="protein sequence ID" value="KAH9315703.1"/>
    <property type="molecule type" value="Genomic_DNA"/>
</dbReference>
<proteinExistence type="predicted"/>
<gene>
    <name evidence="1" type="ORF">KI387_024330</name>
</gene>
<dbReference type="Proteomes" id="UP000824469">
    <property type="component" value="Unassembled WGS sequence"/>
</dbReference>
<feature type="non-terminal residue" evidence="1">
    <location>
        <position position="1"/>
    </location>
</feature>
<organism evidence="1 2">
    <name type="scientific">Taxus chinensis</name>
    <name type="common">Chinese yew</name>
    <name type="synonym">Taxus wallichiana var. chinensis</name>
    <dbReference type="NCBI Taxonomy" id="29808"/>
    <lineage>
        <taxon>Eukaryota</taxon>
        <taxon>Viridiplantae</taxon>
        <taxon>Streptophyta</taxon>
        <taxon>Embryophyta</taxon>
        <taxon>Tracheophyta</taxon>
        <taxon>Spermatophyta</taxon>
        <taxon>Pinopsida</taxon>
        <taxon>Pinidae</taxon>
        <taxon>Conifers II</taxon>
        <taxon>Cupressales</taxon>
        <taxon>Taxaceae</taxon>
        <taxon>Taxus</taxon>
    </lineage>
</organism>
<evidence type="ECO:0000313" key="2">
    <source>
        <dbReference type="Proteomes" id="UP000824469"/>
    </source>
</evidence>
<comment type="caution">
    <text evidence="1">The sequence shown here is derived from an EMBL/GenBank/DDBJ whole genome shotgun (WGS) entry which is preliminary data.</text>
</comment>